<sequence>MADGEAEKELTAKQRKNRKKKEAAKRKKQEQNLKESAKVPTENTRENDAEKTRETSESAEDKFQCELNWCIEQLEMGLAFQKPDKKQAEVAERHLRSLNSSKTPLPRKRQLMFSLFGDYRKKMQDDKRKERQEPSVNPKLSAVKKDEQRSLFVKVCQTKSLDSETQSSDADKQDDDWKFQKSGNNFRFEFGDSES</sequence>
<accession>A0A9X0A4Y6</accession>
<comment type="caution">
    <text evidence="3">The sequence shown here is derived from an EMBL/GenBank/DDBJ whole genome shotgun (WGS) entry which is preliminary data.</text>
</comment>
<comment type="similarity">
    <text evidence="1">Belongs to the UPF0488 family.</text>
</comment>
<reference evidence="3" key="1">
    <citation type="submission" date="2023-01" db="EMBL/GenBank/DDBJ databases">
        <title>Genome assembly of the deep-sea coral Lophelia pertusa.</title>
        <authorList>
            <person name="Herrera S."/>
            <person name="Cordes E."/>
        </authorList>
    </citation>
    <scope>NUCLEOTIDE SEQUENCE</scope>
    <source>
        <strain evidence="3">USNM1676648</strain>
        <tissue evidence="3">Polyp</tissue>
    </source>
</reference>
<feature type="region of interest" description="Disordered" evidence="2">
    <location>
        <begin position="1"/>
        <end position="61"/>
    </location>
</feature>
<evidence type="ECO:0000256" key="1">
    <source>
        <dbReference type="ARBA" id="ARBA00005707"/>
    </source>
</evidence>
<feature type="compositionally biased region" description="Basic and acidic residues" evidence="2">
    <location>
        <begin position="122"/>
        <end position="133"/>
    </location>
</feature>
<evidence type="ECO:0000313" key="3">
    <source>
        <dbReference type="EMBL" id="KAJ7393528.1"/>
    </source>
</evidence>
<feature type="region of interest" description="Disordered" evidence="2">
    <location>
        <begin position="83"/>
        <end position="109"/>
    </location>
</feature>
<dbReference type="Proteomes" id="UP001163046">
    <property type="component" value="Unassembled WGS sequence"/>
</dbReference>
<feature type="compositionally biased region" description="Basic and acidic residues" evidence="2">
    <location>
        <begin position="83"/>
        <end position="95"/>
    </location>
</feature>
<dbReference type="EMBL" id="MU825398">
    <property type="protein sequence ID" value="KAJ7393528.1"/>
    <property type="molecule type" value="Genomic_DNA"/>
</dbReference>
<feature type="region of interest" description="Disordered" evidence="2">
    <location>
        <begin position="122"/>
        <end position="144"/>
    </location>
</feature>
<feature type="compositionally biased region" description="Basic residues" evidence="2">
    <location>
        <begin position="13"/>
        <end position="28"/>
    </location>
</feature>
<keyword evidence="4" id="KW-1185">Reference proteome</keyword>
<dbReference type="PANTHER" id="PTHR13602">
    <property type="entry name" value="UPF0488 PROTEIN C8ORF33"/>
    <property type="match status" value="1"/>
</dbReference>
<name>A0A9X0A4Y6_9CNID</name>
<dbReference type="InterPro" id="IPR029274">
    <property type="entry name" value="DUF4615"/>
</dbReference>
<feature type="compositionally biased region" description="Basic and acidic residues" evidence="2">
    <location>
        <begin position="169"/>
        <end position="179"/>
    </location>
</feature>
<proteinExistence type="inferred from homology"/>
<feature type="region of interest" description="Disordered" evidence="2">
    <location>
        <begin position="160"/>
        <end position="195"/>
    </location>
</feature>
<dbReference type="AlphaFoldDB" id="A0A9X0A4Y6"/>
<feature type="compositionally biased region" description="Basic and acidic residues" evidence="2">
    <location>
        <begin position="29"/>
        <end position="61"/>
    </location>
</feature>
<organism evidence="3 4">
    <name type="scientific">Desmophyllum pertusum</name>
    <dbReference type="NCBI Taxonomy" id="174260"/>
    <lineage>
        <taxon>Eukaryota</taxon>
        <taxon>Metazoa</taxon>
        <taxon>Cnidaria</taxon>
        <taxon>Anthozoa</taxon>
        <taxon>Hexacorallia</taxon>
        <taxon>Scleractinia</taxon>
        <taxon>Caryophylliina</taxon>
        <taxon>Caryophylliidae</taxon>
        <taxon>Desmophyllum</taxon>
    </lineage>
</organism>
<feature type="compositionally biased region" description="Basic and acidic residues" evidence="2">
    <location>
        <begin position="1"/>
        <end position="12"/>
    </location>
</feature>
<dbReference type="Pfam" id="PF15393">
    <property type="entry name" value="DUF4615"/>
    <property type="match status" value="1"/>
</dbReference>
<evidence type="ECO:0000313" key="4">
    <source>
        <dbReference type="Proteomes" id="UP001163046"/>
    </source>
</evidence>
<gene>
    <name evidence="3" type="ORF">OS493_006512</name>
</gene>
<evidence type="ECO:0000256" key="2">
    <source>
        <dbReference type="SAM" id="MobiDB-lite"/>
    </source>
</evidence>
<dbReference type="OrthoDB" id="20277at2759"/>
<protein>
    <submittedName>
        <fullName evidence="3">Uncharacterized protein</fullName>
    </submittedName>
</protein>
<dbReference type="PANTHER" id="PTHR13602:SF2">
    <property type="entry name" value="UPF0488 PROTEIN C8ORF33"/>
    <property type="match status" value="1"/>
</dbReference>